<dbReference type="AlphaFoldDB" id="A0A916R6B3"/>
<reference evidence="1" key="2">
    <citation type="submission" date="2020-09" db="EMBL/GenBank/DDBJ databases">
        <authorList>
            <person name="Sun Q."/>
            <person name="Zhou Y."/>
        </authorList>
    </citation>
    <scope>NUCLEOTIDE SEQUENCE</scope>
    <source>
        <strain evidence="1">CGMCC 1.15880</strain>
    </source>
</reference>
<protein>
    <submittedName>
        <fullName evidence="1">Uncharacterized protein</fullName>
    </submittedName>
</protein>
<dbReference type="EMBL" id="BMKA01000008">
    <property type="protein sequence ID" value="GGA31114.1"/>
    <property type="molecule type" value="Genomic_DNA"/>
</dbReference>
<accession>A0A916R6B3</accession>
<name>A0A916R6B3_9RHOB</name>
<evidence type="ECO:0000313" key="1">
    <source>
        <dbReference type="EMBL" id="GGA31114.1"/>
    </source>
</evidence>
<sequence>MKIGMSKATLRGKDLRFGLDGRTGRIATRMAPKQALFTENARFRNVSANKPLTTASIKVMPPDAKKLNIKTHSVTVNAIVGINADNRHARSRSFGAVNMARGGPCAAKVCAGISNGARGGI</sequence>
<evidence type="ECO:0000313" key="2">
    <source>
        <dbReference type="Proteomes" id="UP000628017"/>
    </source>
</evidence>
<reference evidence="1" key="1">
    <citation type="journal article" date="2014" name="Int. J. Syst. Evol. Microbiol.">
        <title>Complete genome sequence of Corynebacterium casei LMG S-19264T (=DSM 44701T), isolated from a smear-ripened cheese.</title>
        <authorList>
            <consortium name="US DOE Joint Genome Institute (JGI-PGF)"/>
            <person name="Walter F."/>
            <person name="Albersmeier A."/>
            <person name="Kalinowski J."/>
            <person name="Ruckert C."/>
        </authorList>
    </citation>
    <scope>NUCLEOTIDE SEQUENCE</scope>
    <source>
        <strain evidence="1">CGMCC 1.15880</strain>
    </source>
</reference>
<gene>
    <name evidence="1" type="ORF">GCM10011498_35390</name>
</gene>
<keyword evidence="2" id="KW-1185">Reference proteome</keyword>
<comment type="caution">
    <text evidence="1">The sequence shown here is derived from an EMBL/GenBank/DDBJ whole genome shotgun (WGS) entry which is preliminary data.</text>
</comment>
<organism evidence="1 2">
    <name type="scientific">Neptunicoccus cionae</name>
    <dbReference type="NCBI Taxonomy" id="2035344"/>
    <lineage>
        <taxon>Bacteria</taxon>
        <taxon>Pseudomonadati</taxon>
        <taxon>Pseudomonadota</taxon>
        <taxon>Alphaproteobacteria</taxon>
        <taxon>Rhodobacterales</taxon>
        <taxon>Paracoccaceae</taxon>
        <taxon>Neptunicoccus</taxon>
    </lineage>
</organism>
<dbReference type="Proteomes" id="UP000628017">
    <property type="component" value="Unassembled WGS sequence"/>
</dbReference>
<proteinExistence type="predicted"/>